<evidence type="ECO:0000313" key="7">
    <source>
        <dbReference type="EMBL" id="KAJ7765655.1"/>
    </source>
</evidence>
<gene>
    <name evidence="7" type="ORF">B0H16DRAFT_1523874</name>
</gene>
<feature type="signal peptide" evidence="5">
    <location>
        <begin position="1"/>
        <end position="15"/>
    </location>
</feature>
<evidence type="ECO:0000256" key="4">
    <source>
        <dbReference type="ARBA" id="ARBA00023002"/>
    </source>
</evidence>
<dbReference type="InterPro" id="IPR016169">
    <property type="entry name" value="FAD-bd_PCMH_sub2"/>
</dbReference>
<evidence type="ECO:0000256" key="1">
    <source>
        <dbReference type="ARBA" id="ARBA00005466"/>
    </source>
</evidence>
<accession>A0AAD7NLL2</accession>
<dbReference type="EMBL" id="JARKIB010000025">
    <property type="protein sequence ID" value="KAJ7765655.1"/>
    <property type="molecule type" value="Genomic_DNA"/>
</dbReference>
<evidence type="ECO:0000256" key="5">
    <source>
        <dbReference type="SAM" id="SignalP"/>
    </source>
</evidence>
<keyword evidence="5" id="KW-0732">Signal</keyword>
<feature type="chain" id="PRO_5042229791" description="FAD-binding PCMH-type domain-containing protein" evidence="5">
    <location>
        <begin position="16"/>
        <end position="523"/>
    </location>
</feature>
<dbReference type="PANTHER" id="PTHR42973:SF53">
    <property type="entry name" value="FAD-BINDING PCMH-TYPE DOMAIN-CONTAINING PROTEIN-RELATED"/>
    <property type="match status" value="1"/>
</dbReference>
<dbReference type="InterPro" id="IPR016166">
    <property type="entry name" value="FAD-bd_PCMH"/>
</dbReference>
<dbReference type="Gene3D" id="3.30.465.10">
    <property type="match status" value="1"/>
</dbReference>
<dbReference type="SUPFAM" id="SSF56176">
    <property type="entry name" value="FAD-binding/transporter-associated domain-like"/>
    <property type="match status" value="1"/>
</dbReference>
<keyword evidence="8" id="KW-1185">Reference proteome</keyword>
<evidence type="ECO:0000256" key="2">
    <source>
        <dbReference type="ARBA" id="ARBA00022630"/>
    </source>
</evidence>
<proteinExistence type="inferred from homology"/>
<evidence type="ECO:0000259" key="6">
    <source>
        <dbReference type="PROSITE" id="PS51387"/>
    </source>
</evidence>
<dbReference type="GO" id="GO:0071949">
    <property type="term" value="F:FAD binding"/>
    <property type="evidence" value="ECO:0007669"/>
    <property type="project" value="InterPro"/>
</dbReference>
<dbReference type="Proteomes" id="UP001215598">
    <property type="component" value="Unassembled WGS sequence"/>
</dbReference>
<dbReference type="AlphaFoldDB" id="A0AAD7NLL2"/>
<comment type="similarity">
    <text evidence="1">Belongs to the oxygen-dependent FAD-linked oxidoreductase family.</text>
</comment>
<reference evidence="7" key="1">
    <citation type="submission" date="2023-03" db="EMBL/GenBank/DDBJ databases">
        <title>Massive genome expansion in bonnet fungi (Mycena s.s.) driven by repeated elements and novel gene families across ecological guilds.</title>
        <authorList>
            <consortium name="Lawrence Berkeley National Laboratory"/>
            <person name="Harder C.B."/>
            <person name="Miyauchi S."/>
            <person name="Viragh M."/>
            <person name="Kuo A."/>
            <person name="Thoen E."/>
            <person name="Andreopoulos B."/>
            <person name="Lu D."/>
            <person name="Skrede I."/>
            <person name="Drula E."/>
            <person name="Henrissat B."/>
            <person name="Morin E."/>
            <person name="Kohler A."/>
            <person name="Barry K."/>
            <person name="LaButti K."/>
            <person name="Morin E."/>
            <person name="Salamov A."/>
            <person name="Lipzen A."/>
            <person name="Mereny Z."/>
            <person name="Hegedus B."/>
            <person name="Baldrian P."/>
            <person name="Stursova M."/>
            <person name="Weitz H."/>
            <person name="Taylor A."/>
            <person name="Grigoriev I.V."/>
            <person name="Nagy L.G."/>
            <person name="Martin F."/>
            <person name="Kauserud H."/>
        </authorList>
    </citation>
    <scope>NUCLEOTIDE SEQUENCE</scope>
    <source>
        <strain evidence="7">CBHHK182m</strain>
    </source>
</reference>
<dbReference type="PANTHER" id="PTHR42973">
    <property type="entry name" value="BINDING OXIDOREDUCTASE, PUTATIVE (AFU_ORTHOLOGUE AFUA_1G17690)-RELATED"/>
    <property type="match status" value="1"/>
</dbReference>
<dbReference type="InterPro" id="IPR006094">
    <property type="entry name" value="Oxid_FAD_bind_N"/>
</dbReference>
<keyword evidence="2" id="KW-0285">Flavoprotein</keyword>
<dbReference type="Pfam" id="PF01565">
    <property type="entry name" value="FAD_binding_4"/>
    <property type="match status" value="1"/>
</dbReference>
<sequence length="523" mass="57615">MLAVALLLLLSSTSAEMTSDPDPAIQDTAIVGELPNLVQTGIWLGNNQTQSFGVYCCDIMKGVLPDQVLFPDSAEYQTQQDSYYSLRQSDLHPACRVSPTTAMDVASIITLATQHGCLFAVRSGGHMSWKGSSNVDSSGFTIELQKMTEISVVDDGTVVSFGSGCRWREVYATLEPHNLTTAGARIFDVGVSGFLLGGGISALSLAHGFASSSVVNYQVVLADGTIEEVNENHLPDLYWALKYGSTNFGIVTRFDMITYPLSDVWAGTLIFDISNGPALLKFHVELTANLAVDPLGLNFVGFTWDRLQQTYIIWSPNIYLSPVAFPPPYFDIQTLVADARHNTMRITNFVNVAEEIGNTAPNAERVEWCTFTVKPDAALLWDIHLKGVEIFEPFLDRTGFAYTTISQSLNRGLAAASANNGGHPTGISAEDGDHLVVLLMASWSDPADDEMLREKIQEYLRYSEQTARERGLLHPFIYMNYASGMQDVMGSLSEENRARMQKIKDVYDPENRFGLYWKGGFKL</sequence>
<keyword evidence="4" id="KW-0560">Oxidoreductase</keyword>
<name>A0AAD7NLL2_9AGAR</name>
<protein>
    <recommendedName>
        <fullName evidence="6">FAD-binding PCMH-type domain-containing protein</fullName>
    </recommendedName>
</protein>
<evidence type="ECO:0000313" key="8">
    <source>
        <dbReference type="Proteomes" id="UP001215598"/>
    </source>
</evidence>
<evidence type="ECO:0000256" key="3">
    <source>
        <dbReference type="ARBA" id="ARBA00022827"/>
    </source>
</evidence>
<comment type="caution">
    <text evidence="7">The sequence shown here is derived from an EMBL/GenBank/DDBJ whole genome shotgun (WGS) entry which is preliminary data.</text>
</comment>
<dbReference type="InterPro" id="IPR050416">
    <property type="entry name" value="FAD-linked_Oxidoreductase"/>
</dbReference>
<dbReference type="InterPro" id="IPR036318">
    <property type="entry name" value="FAD-bd_PCMH-like_sf"/>
</dbReference>
<feature type="domain" description="FAD-binding PCMH-type" evidence="6">
    <location>
        <begin position="89"/>
        <end position="261"/>
    </location>
</feature>
<dbReference type="PROSITE" id="PS51387">
    <property type="entry name" value="FAD_PCMH"/>
    <property type="match status" value="1"/>
</dbReference>
<keyword evidence="3" id="KW-0274">FAD</keyword>
<organism evidence="7 8">
    <name type="scientific">Mycena metata</name>
    <dbReference type="NCBI Taxonomy" id="1033252"/>
    <lineage>
        <taxon>Eukaryota</taxon>
        <taxon>Fungi</taxon>
        <taxon>Dikarya</taxon>
        <taxon>Basidiomycota</taxon>
        <taxon>Agaricomycotina</taxon>
        <taxon>Agaricomycetes</taxon>
        <taxon>Agaricomycetidae</taxon>
        <taxon>Agaricales</taxon>
        <taxon>Marasmiineae</taxon>
        <taxon>Mycenaceae</taxon>
        <taxon>Mycena</taxon>
    </lineage>
</organism>
<dbReference type="GO" id="GO:0016491">
    <property type="term" value="F:oxidoreductase activity"/>
    <property type="evidence" value="ECO:0007669"/>
    <property type="project" value="UniProtKB-KW"/>
</dbReference>